<accession>A0A662YZE9</accession>
<dbReference type="AlphaFoldDB" id="A0A662YZE9"/>
<dbReference type="PANTHER" id="PTHR46670">
    <property type="entry name" value="ENDO/EXONUCLEASE/PHOSPHATASE DOMAIN-CONTAINING PROTEIN"/>
    <property type="match status" value="1"/>
</dbReference>
<evidence type="ECO:0000313" key="1">
    <source>
        <dbReference type="EMBL" id="RXN00939.1"/>
    </source>
</evidence>
<dbReference type="Proteomes" id="UP000289886">
    <property type="component" value="Unassembled WGS sequence"/>
</dbReference>
<gene>
    <name evidence="1" type="ORF">EOD39_8321</name>
</gene>
<comment type="caution">
    <text evidence="1">The sequence shown here is derived from an EMBL/GenBank/DDBJ whole genome shotgun (WGS) entry which is preliminary data.</text>
</comment>
<reference evidence="1 2" key="1">
    <citation type="submission" date="2019-01" db="EMBL/GenBank/DDBJ databases">
        <title>Draft Genome and Complete Hox-Cluster Characterization of the Sterlet Sturgeon (Acipenser ruthenus).</title>
        <authorList>
            <person name="Wei Q."/>
        </authorList>
    </citation>
    <scope>NUCLEOTIDE SEQUENCE [LARGE SCALE GENOMIC DNA]</scope>
    <source>
        <strain evidence="1">WHYD16114868_AA</strain>
        <tissue evidence="1">Blood</tissue>
    </source>
</reference>
<organism evidence="1 2">
    <name type="scientific">Acipenser ruthenus</name>
    <name type="common">Sterlet sturgeon</name>
    <dbReference type="NCBI Taxonomy" id="7906"/>
    <lineage>
        <taxon>Eukaryota</taxon>
        <taxon>Metazoa</taxon>
        <taxon>Chordata</taxon>
        <taxon>Craniata</taxon>
        <taxon>Vertebrata</taxon>
        <taxon>Euteleostomi</taxon>
        <taxon>Actinopterygii</taxon>
        <taxon>Chondrostei</taxon>
        <taxon>Acipenseriformes</taxon>
        <taxon>Acipenseridae</taxon>
        <taxon>Acipenser</taxon>
    </lineage>
</organism>
<keyword evidence="2" id="KW-1185">Reference proteome</keyword>
<dbReference type="InterPro" id="IPR036691">
    <property type="entry name" value="Endo/exonu/phosph_ase_sf"/>
</dbReference>
<dbReference type="PANTHER" id="PTHR46670:SF3">
    <property type="entry name" value="ENDONUCLEASE_EXONUCLEASE_PHOSPHATASE DOMAIN-CONTAINING PROTEIN"/>
    <property type="match status" value="1"/>
</dbReference>
<dbReference type="EMBL" id="SCEB01000108">
    <property type="protein sequence ID" value="RXN00939.1"/>
    <property type="molecule type" value="Genomic_DNA"/>
</dbReference>
<proteinExistence type="predicted"/>
<evidence type="ECO:0000313" key="2">
    <source>
        <dbReference type="Proteomes" id="UP000289886"/>
    </source>
</evidence>
<dbReference type="Gene3D" id="3.60.10.10">
    <property type="entry name" value="Endonuclease/exonuclease/phosphatase"/>
    <property type="match status" value="1"/>
</dbReference>
<protein>
    <submittedName>
        <fullName evidence="1">Uncharacterized protein</fullName>
    </submittedName>
</protein>
<dbReference type="SUPFAM" id="SSF56219">
    <property type="entry name" value="DNase I-like"/>
    <property type="match status" value="1"/>
</dbReference>
<name>A0A662YZE9_ACIRT</name>
<sequence>MDGDNQFQHLDQSLKRRALTEEEMEILLMEDHKGMDAMEEDLLDEELLQIFRFGTPPKEKPIEVLGKLILISIIVLLTIGSICHLWGDFNIHVDLPSSPLVTDFVTLLDCLGLSQSVSVPTHTHGHTLDLLITRGLDISNLSVSDISLSDHFLITANINLPVPSATTDTVISFCAKNLLNPIILSECVSSSPLTGTLPSSVDGALTLYNATLTQIIDTVALFTTRTVKKHRNCPWYTLELQLLKSACCKSECKWRSSGLTVHREIWTDHLSSYRRVLAASRVKYFSEIISVGHAKPNILFKTIDQILHPATDKSISHSSSSFGTKSTPFILHSPPTNPV</sequence>